<dbReference type="OrthoDB" id="286814at2759"/>
<feature type="compositionally biased region" description="Low complexity" evidence="1">
    <location>
        <begin position="574"/>
        <end position="591"/>
    </location>
</feature>
<reference evidence="2" key="1">
    <citation type="submission" date="2022-07" db="EMBL/GenBank/DDBJ databases">
        <title>Phylogenomic reconstructions and comparative analyses of Kickxellomycotina fungi.</title>
        <authorList>
            <person name="Reynolds N.K."/>
            <person name="Stajich J.E."/>
            <person name="Barry K."/>
            <person name="Grigoriev I.V."/>
            <person name="Crous P."/>
            <person name="Smith M.E."/>
        </authorList>
    </citation>
    <scope>NUCLEOTIDE SEQUENCE</scope>
    <source>
        <strain evidence="2">NRRL 1566</strain>
    </source>
</reference>
<keyword evidence="3" id="KW-1185">Reference proteome</keyword>
<dbReference type="PANTHER" id="PTHR15615">
    <property type="match status" value="1"/>
</dbReference>
<sequence>MVSLQGKYPIESNTRLHHQDAVSAGSGVPLPAHTSGLALHVGGWDNNNEHTAQMHNSAFVFSNSFYGKVNQQLASTQQATGTKRASELDLPQSKRVREQPADETEKGTAAHGVRIDDLLNPDSAAGAAAARMVSAASSSLAASHRISLPTALSRTRSADTKLSYQQLAQLQLQLQQQIAKPAAAADPAMRLARTATAPNMRSAVASAHGLVRDALELDKLYDIACVIIESIWPNHSQSQSIQLCSLRCFVAETHRQSCLGADALELAMFYLLRAKSILQAKQRAERQKEEAQEMLQQRTFAPSQPRLEDTTPPLSPADAVPGSLDSQQQRSGSSGGLISAPMVVPVSSNGGAAVPSSGTFTSPMDSASPITPDSVQHGQVAYVGMNAQQLAANGMITPLTPKKSKQVFAGSAQPLSSSQRPPAAAKPAAAAAAGAQPPKPQQQQQAAAPTAEGAAPKAPSQKPNLARCGRRMFVAALICATKFMYDQSFTTSAWHKATRLPPKQICDMERAFLDMIDYRLYVDRTTYEKFHRRLARSGMRNGRMVVGDSINSSLPTNGGNAKLYQQQPNALSSVSSSSTTAVSSPASKSSSAQMDLRSAISSISNCPTRTFTAGNSGI</sequence>
<accession>A0A9W8IG28</accession>
<dbReference type="PANTHER" id="PTHR15615:SF36">
    <property type="entry name" value="PHO85 CYCLIN-5"/>
    <property type="match status" value="1"/>
</dbReference>
<feature type="compositionally biased region" description="Low complexity" evidence="1">
    <location>
        <begin position="322"/>
        <end position="339"/>
    </location>
</feature>
<dbReference type="AlphaFoldDB" id="A0A9W8IG28"/>
<comment type="caution">
    <text evidence="2">The sequence shown here is derived from an EMBL/GenBank/DDBJ whole genome shotgun (WGS) entry which is preliminary data.</text>
</comment>
<dbReference type="InterPro" id="IPR013922">
    <property type="entry name" value="Cyclin_PHO80-like"/>
</dbReference>
<dbReference type="CDD" id="cd20557">
    <property type="entry name" value="CYCLIN_ScPCL1-like"/>
    <property type="match status" value="1"/>
</dbReference>
<name>A0A9W8IG28_9FUNG</name>
<evidence type="ECO:0000313" key="2">
    <source>
        <dbReference type="EMBL" id="KAJ2851431.1"/>
    </source>
</evidence>
<dbReference type="EMBL" id="JANBUW010000012">
    <property type="protein sequence ID" value="KAJ2851431.1"/>
    <property type="molecule type" value="Genomic_DNA"/>
</dbReference>
<feature type="region of interest" description="Disordered" evidence="1">
    <location>
        <begin position="354"/>
        <end position="373"/>
    </location>
</feature>
<protein>
    <submittedName>
        <fullName evidence="2">PHO85 cyclin-5</fullName>
    </submittedName>
</protein>
<feature type="region of interest" description="Disordered" evidence="1">
    <location>
        <begin position="574"/>
        <end position="593"/>
    </location>
</feature>
<gene>
    <name evidence="2" type="primary">PCL5</name>
    <name evidence="2" type="ORF">IWW36_001070</name>
</gene>
<feature type="region of interest" description="Disordered" evidence="1">
    <location>
        <begin position="76"/>
        <end position="115"/>
    </location>
</feature>
<evidence type="ECO:0000256" key="1">
    <source>
        <dbReference type="SAM" id="MobiDB-lite"/>
    </source>
</evidence>
<feature type="region of interest" description="Disordered" evidence="1">
    <location>
        <begin position="288"/>
        <end position="342"/>
    </location>
</feature>
<dbReference type="GO" id="GO:0005634">
    <property type="term" value="C:nucleus"/>
    <property type="evidence" value="ECO:0007669"/>
    <property type="project" value="TreeGrafter"/>
</dbReference>
<dbReference type="Proteomes" id="UP001139887">
    <property type="component" value="Unassembled WGS sequence"/>
</dbReference>
<dbReference type="Gene3D" id="1.10.472.10">
    <property type="entry name" value="Cyclin-like"/>
    <property type="match status" value="1"/>
</dbReference>
<dbReference type="GO" id="GO:0019901">
    <property type="term" value="F:protein kinase binding"/>
    <property type="evidence" value="ECO:0007669"/>
    <property type="project" value="InterPro"/>
</dbReference>
<organism evidence="2 3">
    <name type="scientific">Coemansia brasiliensis</name>
    <dbReference type="NCBI Taxonomy" id="2650707"/>
    <lineage>
        <taxon>Eukaryota</taxon>
        <taxon>Fungi</taxon>
        <taxon>Fungi incertae sedis</taxon>
        <taxon>Zoopagomycota</taxon>
        <taxon>Kickxellomycotina</taxon>
        <taxon>Kickxellomycetes</taxon>
        <taxon>Kickxellales</taxon>
        <taxon>Kickxellaceae</taxon>
        <taxon>Coemansia</taxon>
    </lineage>
</organism>
<dbReference type="GO" id="GO:0000307">
    <property type="term" value="C:cyclin-dependent protein kinase holoenzyme complex"/>
    <property type="evidence" value="ECO:0007669"/>
    <property type="project" value="TreeGrafter"/>
</dbReference>
<dbReference type="GO" id="GO:0016538">
    <property type="term" value="F:cyclin-dependent protein serine/threonine kinase regulator activity"/>
    <property type="evidence" value="ECO:0007669"/>
    <property type="project" value="TreeGrafter"/>
</dbReference>
<feature type="compositionally biased region" description="Basic and acidic residues" evidence="1">
    <location>
        <begin position="95"/>
        <end position="115"/>
    </location>
</feature>
<feature type="compositionally biased region" description="Low complexity" evidence="1">
    <location>
        <begin position="421"/>
        <end position="459"/>
    </location>
</feature>
<proteinExistence type="predicted"/>
<feature type="region of interest" description="Disordered" evidence="1">
    <location>
        <begin position="405"/>
        <end position="464"/>
    </location>
</feature>
<evidence type="ECO:0000313" key="3">
    <source>
        <dbReference type="Proteomes" id="UP001139887"/>
    </source>
</evidence>